<evidence type="ECO:0000313" key="2">
    <source>
        <dbReference type="EMBL" id="ADB38972.1"/>
    </source>
</evidence>
<keyword evidence="1" id="KW-1133">Transmembrane helix</keyword>
<feature type="transmembrane region" description="Helical" evidence="1">
    <location>
        <begin position="275"/>
        <end position="293"/>
    </location>
</feature>
<dbReference type="Proteomes" id="UP000002028">
    <property type="component" value="Chromosome"/>
</dbReference>
<keyword evidence="3" id="KW-1185">Reference proteome</keyword>
<dbReference type="STRING" id="504472.Slin_2960"/>
<keyword evidence="1" id="KW-0472">Membrane</keyword>
<feature type="transmembrane region" description="Helical" evidence="1">
    <location>
        <begin position="174"/>
        <end position="196"/>
    </location>
</feature>
<name>D2QKE6_SPILD</name>
<feature type="transmembrane region" description="Helical" evidence="1">
    <location>
        <begin position="299"/>
        <end position="319"/>
    </location>
</feature>
<dbReference type="EMBL" id="CP001769">
    <property type="protein sequence ID" value="ADB38972.1"/>
    <property type="molecule type" value="Genomic_DNA"/>
</dbReference>
<feature type="transmembrane region" description="Helical" evidence="1">
    <location>
        <begin position="12"/>
        <end position="28"/>
    </location>
</feature>
<protein>
    <recommendedName>
        <fullName evidence="4">Transmembrane protein</fullName>
    </recommendedName>
</protein>
<evidence type="ECO:0000256" key="1">
    <source>
        <dbReference type="SAM" id="Phobius"/>
    </source>
</evidence>
<feature type="transmembrane region" description="Helical" evidence="1">
    <location>
        <begin position="208"/>
        <end position="231"/>
    </location>
</feature>
<feature type="transmembrane region" description="Helical" evidence="1">
    <location>
        <begin position="124"/>
        <end position="143"/>
    </location>
</feature>
<organism evidence="2 3">
    <name type="scientific">Spirosoma linguale (strain ATCC 33905 / DSM 74 / LMG 10896 / Claus 1)</name>
    <dbReference type="NCBI Taxonomy" id="504472"/>
    <lineage>
        <taxon>Bacteria</taxon>
        <taxon>Pseudomonadati</taxon>
        <taxon>Bacteroidota</taxon>
        <taxon>Cytophagia</taxon>
        <taxon>Cytophagales</taxon>
        <taxon>Cytophagaceae</taxon>
        <taxon>Spirosoma</taxon>
    </lineage>
</organism>
<sequence length="636" mass="71792">MLTGWVQLSEYFQISIISTSFVMVSHLQQPFFRAPLTSQLVWLIGLLIPLALHFWTVNRLSVNMPFMDDYTFLVDVMVFQRGGHTLRELLDILLAPHGPHKEHMIVFARLAALLDYLAEGHLNFRTLFFVGNATLVATALLLIHMAKRAGLSALHTLPIMFLLFQPQYYESTITWAICALQHLPALFFAFFSFYLLTRPSRLGFIASFPIALLAVFSNGNGMAVPIAGFALLLLGGVYRRLAVWTIFSLMVLLLSRYMSSLHGATVDLTNLSHPFRVLAGFLLVSGSMGVLVTRSLTGLSVLGVCIQGLLALTVLLLMVRLTTVRSWLVPARTWLDRKLPVLRKASFPLSTAIREETALFFIGCYVYTLVTLLGIAFARSIGWHYSLLVPRFIWFATVLVVVGYFLIMQLLSTAYRLRVSTVFLGISFVFNLTAYTYCIGEATTIHKSLISDLHNWRENALLVTMPSNDKQFDSYYSLIVRDAVREGVYRLPQPEFESAIAHPLVNNYLRVVEKENSFSFVTRQLDELTIDSDKLPAYMDDACLLLHSNQHTFVWPIDQSPYKLAYYLMNGKSQPAGYVATLYGDLLPASSYRLGILYKLNDRWQSVYGMESINVNHRPSPVNAAISLLPAQRNTY</sequence>
<feature type="transmembrane region" description="Helical" evidence="1">
    <location>
        <begin position="358"/>
        <end position="382"/>
    </location>
</feature>
<dbReference type="AlphaFoldDB" id="D2QKE6"/>
<feature type="transmembrane region" description="Helical" evidence="1">
    <location>
        <begin position="388"/>
        <end position="407"/>
    </location>
</feature>
<dbReference type="KEGG" id="sli:Slin_2960"/>
<gene>
    <name evidence="2" type="ordered locus">Slin_2960</name>
</gene>
<dbReference type="eggNOG" id="ENOG502ZB5D">
    <property type="taxonomic scope" value="Bacteria"/>
</dbReference>
<feature type="transmembrane region" description="Helical" evidence="1">
    <location>
        <begin position="419"/>
        <end position="437"/>
    </location>
</feature>
<evidence type="ECO:0000313" key="3">
    <source>
        <dbReference type="Proteomes" id="UP000002028"/>
    </source>
</evidence>
<keyword evidence="1" id="KW-0812">Transmembrane</keyword>
<proteinExistence type="predicted"/>
<evidence type="ECO:0008006" key="4">
    <source>
        <dbReference type="Google" id="ProtNLM"/>
    </source>
</evidence>
<dbReference type="HOGENOM" id="CLU_430150_0_0_10"/>
<reference evidence="2 3" key="1">
    <citation type="journal article" date="2010" name="Stand. Genomic Sci.">
        <title>Complete genome sequence of Spirosoma linguale type strain (1).</title>
        <authorList>
            <person name="Lail K."/>
            <person name="Sikorski J."/>
            <person name="Saunders E."/>
            <person name="Lapidus A."/>
            <person name="Glavina Del Rio T."/>
            <person name="Copeland A."/>
            <person name="Tice H."/>
            <person name="Cheng J.-F."/>
            <person name="Lucas S."/>
            <person name="Nolan M."/>
            <person name="Bruce D."/>
            <person name="Goodwin L."/>
            <person name="Pitluck S."/>
            <person name="Ivanova N."/>
            <person name="Mavromatis K."/>
            <person name="Ovchinnikova G."/>
            <person name="Pati A."/>
            <person name="Chen A."/>
            <person name="Palaniappan K."/>
            <person name="Land M."/>
            <person name="Hauser L."/>
            <person name="Chang Y.-J."/>
            <person name="Jeffries C.D."/>
            <person name="Chain P."/>
            <person name="Brettin T."/>
            <person name="Detter J.C."/>
            <person name="Schuetze A."/>
            <person name="Rohde M."/>
            <person name="Tindall B.J."/>
            <person name="Goeker M."/>
            <person name="Bristow J."/>
            <person name="Eisen J.A."/>
            <person name="Markowitz V."/>
            <person name="Hugenholtz P."/>
            <person name="Kyrpides N.C."/>
            <person name="Klenk H.-P."/>
            <person name="Chen F."/>
        </authorList>
    </citation>
    <scope>NUCLEOTIDE SEQUENCE [LARGE SCALE GENOMIC DNA]</scope>
    <source>
        <strain evidence="3">ATCC 33905 / DSM 74 / LMG 10896 / Claus 1</strain>
    </source>
</reference>
<accession>D2QKE6</accession>
<feature type="transmembrane region" description="Helical" evidence="1">
    <location>
        <begin position="237"/>
        <end position="254"/>
    </location>
</feature>
<feature type="transmembrane region" description="Helical" evidence="1">
    <location>
        <begin position="150"/>
        <end position="168"/>
    </location>
</feature>
<feature type="transmembrane region" description="Helical" evidence="1">
    <location>
        <begin position="40"/>
        <end position="57"/>
    </location>
</feature>